<reference evidence="1" key="1">
    <citation type="submission" date="2023-04" db="EMBL/GenBank/DDBJ databases">
        <title>A chromosome-level genome assembly of the parasitoid wasp Eretmocerus hayati.</title>
        <authorList>
            <person name="Zhong Y."/>
            <person name="Liu S."/>
            <person name="Liu Y."/>
        </authorList>
    </citation>
    <scope>NUCLEOTIDE SEQUENCE</scope>
    <source>
        <strain evidence="1">ZJU_SS_LIU_2023</strain>
    </source>
</reference>
<accession>A0ACC2P1S4</accession>
<evidence type="ECO:0000313" key="1">
    <source>
        <dbReference type="EMBL" id="KAJ8676407.1"/>
    </source>
</evidence>
<name>A0ACC2P1S4_9HYME</name>
<organism evidence="1 2">
    <name type="scientific">Eretmocerus hayati</name>
    <dbReference type="NCBI Taxonomy" id="131215"/>
    <lineage>
        <taxon>Eukaryota</taxon>
        <taxon>Metazoa</taxon>
        <taxon>Ecdysozoa</taxon>
        <taxon>Arthropoda</taxon>
        <taxon>Hexapoda</taxon>
        <taxon>Insecta</taxon>
        <taxon>Pterygota</taxon>
        <taxon>Neoptera</taxon>
        <taxon>Endopterygota</taxon>
        <taxon>Hymenoptera</taxon>
        <taxon>Apocrita</taxon>
        <taxon>Proctotrupomorpha</taxon>
        <taxon>Chalcidoidea</taxon>
        <taxon>Aphelinidae</taxon>
        <taxon>Aphelininae</taxon>
        <taxon>Eretmocerus</taxon>
    </lineage>
</organism>
<dbReference type="EMBL" id="CM056742">
    <property type="protein sequence ID" value="KAJ8676407.1"/>
    <property type="molecule type" value="Genomic_DNA"/>
</dbReference>
<comment type="caution">
    <text evidence="1">The sequence shown here is derived from an EMBL/GenBank/DDBJ whole genome shotgun (WGS) entry which is preliminary data.</text>
</comment>
<gene>
    <name evidence="1" type="ORF">QAD02_012194</name>
</gene>
<protein>
    <submittedName>
        <fullName evidence="1">Uncharacterized protein</fullName>
    </submittedName>
</protein>
<proteinExistence type="predicted"/>
<dbReference type="Proteomes" id="UP001239111">
    <property type="component" value="Chromosome 2"/>
</dbReference>
<keyword evidence="2" id="KW-1185">Reference proteome</keyword>
<sequence>MSHSTINWSKIALGAQDDKRCIREGETETLPWEHYSHRNNDESGEYPPPEPEDEGLVDSQPADAVKTEAKMPTNAHLIDAIKVFQQPNSLEEEELLSMTLDCEPRNEGLVDPQPLNHVITQATIPHDSPIIDAVRAFQQPKSMEEDELLSLVSTVPR</sequence>
<evidence type="ECO:0000313" key="2">
    <source>
        <dbReference type="Proteomes" id="UP001239111"/>
    </source>
</evidence>